<dbReference type="PANTHER" id="PTHR28008:SF1">
    <property type="entry name" value="DOMAIN PROTEIN, PUTATIVE (AFU_ORTHOLOGUE AFUA_3G10980)-RELATED"/>
    <property type="match status" value="1"/>
</dbReference>
<feature type="transmembrane region" description="Helical" evidence="1">
    <location>
        <begin position="20"/>
        <end position="38"/>
    </location>
</feature>
<evidence type="ECO:0000313" key="4">
    <source>
        <dbReference type="Proteomes" id="UP000196158"/>
    </source>
</evidence>
<reference evidence="3 4" key="1">
    <citation type="submission" date="2017-04" db="EMBL/GenBank/DDBJ databases">
        <authorList>
            <person name="Afonso C.L."/>
            <person name="Miller P.J."/>
            <person name="Scott M.A."/>
            <person name="Spackman E."/>
            <person name="Goraichik I."/>
            <person name="Dimitrov K.M."/>
            <person name="Suarez D.L."/>
            <person name="Swayne D.E."/>
        </authorList>
    </citation>
    <scope>NUCLEOTIDE SEQUENCE [LARGE SCALE GENOMIC DNA]</scope>
</reference>
<proteinExistence type="predicted"/>
<evidence type="ECO:0000256" key="1">
    <source>
        <dbReference type="SAM" id="Phobius"/>
    </source>
</evidence>
<feature type="transmembrane region" description="Helical" evidence="1">
    <location>
        <begin position="120"/>
        <end position="137"/>
    </location>
</feature>
<keyword evidence="1" id="KW-0812">Transmembrane</keyword>
<keyword evidence="1" id="KW-0472">Membrane</keyword>
<organism evidence="3 4">
    <name type="scientific">Maudiozyma saulgeensis</name>
    <dbReference type="NCBI Taxonomy" id="1789683"/>
    <lineage>
        <taxon>Eukaryota</taxon>
        <taxon>Fungi</taxon>
        <taxon>Dikarya</taxon>
        <taxon>Ascomycota</taxon>
        <taxon>Saccharomycotina</taxon>
        <taxon>Saccharomycetes</taxon>
        <taxon>Saccharomycetales</taxon>
        <taxon>Saccharomycetaceae</taxon>
        <taxon>Maudiozyma</taxon>
    </lineage>
</organism>
<feature type="domain" description="VanZ-like" evidence="2">
    <location>
        <begin position="17"/>
        <end position="136"/>
    </location>
</feature>
<keyword evidence="4" id="KW-1185">Reference proteome</keyword>
<sequence length="142" mass="16148">MELRRSNENFKSITATHDKIAHFIVFMLESWLFVKIFAHRKVRLPISYNRSQLRGYNPLVEPIDIDLESNNDPIGNTNDETYADKFLLGLIICTLLVAVGSEIMQCILTHGARTFDILDILCNASGSSLGIFIAYVTETYFK</sequence>
<dbReference type="EMBL" id="FXLY01000006">
    <property type="protein sequence ID" value="SMN20866.1"/>
    <property type="molecule type" value="Genomic_DNA"/>
</dbReference>
<dbReference type="PANTHER" id="PTHR28008">
    <property type="entry name" value="DOMAIN PROTEIN, PUTATIVE (AFU_ORTHOLOGUE AFUA_3G10980)-RELATED"/>
    <property type="match status" value="1"/>
</dbReference>
<evidence type="ECO:0000313" key="3">
    <source>
        <dbReference type="EMBL" id="SMN20866.1"/>
    </source>
</evidence>
<evidence type="ECO:0000259" key="2">
    <source>
        <dbReference type="Pfam" id="PF04892"/>
    </source>
</evidence>
<dbReference type="Proteomes" id="UP000196158">
    <property type="component" value="Unassembled WGS sequence"/>
</dbReference>
<name>A0A1X7R6I8_9SACH</name>
<dbReference type="OrthoDB" id="63581at2759"/>
<keyword evidence="1" id="KW-1133">Transmembrane helix</keyword>
<dbReference type="InterPro" id="IPR006976">
    <property type="entry name" value="VanZ-like"/>
</dbReference>
<feature type="transmembrane region" description="Helical" evidence="1">
    <location>
        <begin position="86"/>
        <end position="108"/>
    </location>
</feature>
<accession>A0A1X7R6I8</accession>
<dbReference type="AlphaFoldDB" id="A0A1X7R6I8"/>
<dbReference type="Pfam" id="PF04892">
    <property type="entry name" value="VanZ"/>
    <property type="match status" value="1"/>
</dbReference>
<protein>
    <recommendedName>
        <fullName evidence="2">VanZ-like domain-containing protein</fullName>
    </recommendedName>
</protein>
<gene>
    <name evidence="3" type="ORF">KASA_0M02915G</name>
</gene>